<protein>
    <submittedName>
        <fullName evidence="1">Uncharacterized protein</fullName>
    </submittedName>
</protein>
<dbReference type="EMBL" id="BTRK01000003">
    <property type="protein sequence ID" value="GMR40796.1"/>
    <property type="molecule type" value="Genomic_DNA"/>
</dbReference>
<name>A0AAN4ZKQ2_9BILA</name>
<organism evidence="1 2">
    <name type="scientific">Pristionchus mayeri</name>
    <dbReference type="NCBI Taxonomy" id="1317129"/>
    <lineage>
        <taxon>Eukaryota</taxon>
        <taxon>Metazoa</taxon>
        <taxon>Ecdysozoa</taxon>
        <taxon>Nematoda</taxon>
        <taxon>Chromadorea</taxon>
        <taxon>Rhabditida</taxon>
        <taxon>Rhabditina</taxon>
        <taxon>Diplogasteromorpha</taxon>
        <taxon>Diplogasteroidea</taxon>
        <taxon>Neodiplogasteridae</taxon>
        <taxon>Pristionchus</taxon>
    </lineage>
</organism>
<feature type="non-terminal residue" evidence="1">
    <location>
        <position position="71"/>
    </location>
</feature>
<proteinExistence type="predicted"/>
<evidence type="ECO:0000313" key="2">
    <source>
        <dbReference type="Proteomes" id="UP001328107"/>
    </source>
</evidence>
<keyword evidence="2" id="KW-1185">Reference proteome</keyword>
<reference evidence="2" key="1">
    <citation type="submission" date="2022-10" db="EMBL/GenBank/DDBJ databases">
        <title>Genome assembly of Pristionchus species.</title>
        <authorList>
            <person name="Yoshida K."/>
            <person name="Sommer R.J."/>
        </authorList>
    </citation>
    <scope>NUCLEOTIDE SEQUENCE [LARGE SCALE GENOMIC DNA]</scope>
    <source>
        <strain evidence="2">RS5460</strain>
    </source>
</reference>
<sequence>MTAATTSSCSSRKCRNCSRVAWLLIVERCSGYSSEAAELLQRVPGRLLSRAHASLPSGADSGRLPAVIDSA</sequence>
<accession>A0AAN4ZKQ2</accession>
<evidence type="ECO:0000313" key="1">
    <source>
        <dbReference type="EMBL" id="GMR40796.1"/>
    </source>
</evidence>
<dbReference type="Proteomes" id="UP001328107">
    <property type="component" value="Unassembled WGS sequence"/>
</dbReference>
<comment type="caution">
    <text evidence="1">The sequence shown here is derived from an EMBL/GenBank/DDBJ whole genome shotgun (WGS) entry which is preliminary data.</text>
</comment>
<dbReference type="AlphaFoldDB" id="A0AAN4ZKQ2"/>
<gene>
    <name evidence="1" type="ORF">PMAYCL1PPCAC_10991</name>
</gene>